<sequence length="99" mass="10934">MSTAWSGGILGIVNNRGATEKRASSSRELFACWGNRQRPDSDDRREAYQKRGVGGLIVRVINGVDLFKGEAVRKFAQQYVDLLRLVTANPEAKLGKVVI</sequence>
<dbReference type="EMBL" id="BMJH01000011">
    <property type="protein sequence ID" value="GGC77412.1"/>
    <property type="molecule type" value="Genomic_DNA"/>
</dbReference>
<dbReference type="Proteomes" id="UP000641514">
    <property type="component" value="Unassembled WGS sequence"/>
</dbReference>
<evidence type="ECO:0000313" key="2">
    <source>
        <dbReference type="Proteomes" id="UP000641514"/>
    </source>
</evidence>
<accession>A0A916XKJ1</accession>
<comment type="caution">
    <text evidence="1">The sequence shown here is derived from an EMBL/GenBank/DDBJ whole genome shotgun (WGS) entry which is preliminary data.</text>
</comment>
<name>A0A916XKJ1_9ACTN</name>
<gene>
    <name evidence="1" type="ORF">GCM10011410_33420</name>
</gene>
<reference evidence="1" key="2">
    <citation type="submission" date="2020-09" db="EMBL/GenBank/DDBJ databases">
        <authorList>
            <person name="Sun Q."/>
            <person name="Zhou Y."/>
        </authorList>
    </citation>
    <scope>NUCLEOTIDE SEQUENCE</scope>
    <source>
        <strain evidence="1">CGMCC 1.15478</strain>
    </source>
</reference>
<proteinExistence type="predicted"/>
<reference evidence="1" key="1">
    <citation type="journal article" date="2014" name="Int. J. Syst. Evol. Microbiol.">
        <title>Complete genome sequence of Corynebacterium casei LMG S-19264T (=DSM 44701T), isolated from a smear-ripened cheese.</title>
        <authorList>
            <consortium name="US DOE Joint Genome Institute (JGI-PGF)"/>
            <person name="Walter F."/>
            <person name="Albersmeier A."/>
            <person name="Kalinowski J."/>
            <person name="Ruckert C."/>
        </authorList>
    </citation>
    <scope>NUCLEOTIDE SEQUENCE</scope>
    <source>
        <strain evidence="1">CGMCC 1.15478</strain>
    </source>
</reference>
<evidence type="ECO:0000313" key="1">
    <source>
        <dbReference type="EMBL" id="GGC77412.1"/>
    </source>
</evidence>
<organism evidence="1 2">
    <name type="scientific">Hoyosella rhizosphaerae</name>
    <dbReference type="NCBI Taxonomy" id="1755582"/>
    <lineage>
        <taxon>Bacteria</taxon>
        <taxon>Bacillati</taxon>
        <taxon>Actinomycetota</taxon>
        <taxon>Actinomycetes</taxon>
        <taxon>Mycobacteriales</taxon>
        <taxon>Hoyosellaceae</taxon>
        <taxon>Hoyosella</taxon>
    </lineage>
</organism>
<dbReference type="RefSeq" id="WP_188678029.1">
    <property type="nucleotide sequence ID" value="NZ_BMJH01000011.1"/>
</dbReference>
<protein>
    <submittedName>
        <fullName evidence="1">Uncharacterized protein</fullName>
    </submittedName>
</protein>
<keyword evidence="2" id="KW-1185">Reference proteome</keyword>
<dbReference type="AlphaFoldDB" id="A0A916XKJ1"/>